<dbReference type="AlphaFoldDB" id="A0AAD6W8G0"/>
<keyword evidence="2" id="KW-1185">Reference proteome</keyword>
<accession>A0AAD6W8G0</accession>
<name>A0AAD6W8G0_9ROSI</name>
<organism evidence="1 2">
    <name type="scientific">Populus alba x Populus x berolinensis</name>
    <dbReference type="NCBI Taxonomy" id="444605"/>
    <lineage>
        <taxon>Eukaryota</taxon>
        <taxon>Viridiplantae</taxon>
        <taxon>Streptophyta</taxon>
        <taxon>Embryophyta</taxon>
        <taxon>Tracheophyta</taxon>
        <taxon>Spermatophyta</taxon>
        <taxon>Magnoliopsida</taxon>
        <taxon>eudicotyledons</taxon>
        <taxon>Gunneridae</taxon>
        <taxon>Pentapetalae</taxon>
        <taxon>rosids</taxon>
        <taxon>fabids</taxon>
        <taxon>Malpighiales</taxon>
        <taxon>Salicaceae</taxon>
        <taxon>Saliceae</taxon>
        <taxon>Populus</taxon>
    </lineage>
</organism>
<reference evidence="1" key="1">
    <citation type="journal article" date="2023" name="Mol. Ecol. Resour.">
        <title>Chromosome-level genome assembly of a triploid poplar Populus alba 'Berolinensis'.</title>
        <authorList>
            <person name="Chen S."/>
            <person name="Yu Y."/>
            <person name="Wang X."/>
            <person name="Wang S."/>
            <person name="Zhang T."/>
            <person name="Zhou Y."/>
            <person name="He R."/>
            <person name="Meng N."/>
            <person name="Wang Y."/>
            <person name="Liu W."/>
            <person name="Liu Z."/>
            <person name="Liu J."/>
            <person name="Guo Q."/>
            <person name="Huang H."/>
            <person name="Sederoff R.R."/>
            <person name="Wang G."/>
            <person name="Qu G."/>
            <person name="Chen S."/>
        </authorList>
    </citation>
    <scope>NUCLEOTIDE SEQUENCE</scope>
    <source>
        <strain evidence="1">SC-2020</strain>
    </source>
</reference>
<comment type="caution">
    <text evidence="1">The sequence shown here is derived from an EMBL/GenBank/DDBJ whole genome shotgun (WGS) entry which is preliminary data.</text>
</comment>
<sequence length="77" mass="8147">MFLVVEAIVDKIYSSIGHSTCIAPNVSFMLFQKLNSLMASLSDLMLNATASLRGFPGPSGRGNAVPCGLRVVLGFLT</sequence>
<gene>
    <name evidence="1" type="ORF">NC653_008349</name>
</gene>
<evidence type="ECO:0000313" key="2">
    <source>
        <dbReference type="Proteomes" id="UP001164929"/>
    </source>
</evidence>
<dbReference type="EMBL" id="JAQIZT010000003">
    <property type="protein sequence ID" value="KAJ7003083.1"/>
    <property type="molecule type" value="Genomic_DNA"/>
</dbReference>
<protein>
    <submittedName>
        <fullName evidence="1">Uncharacterized protein</fullName>
    </submittedName>
</protein>
<evidence type="ECO:0000313" key="1">
    <source>
        <dbReference type="EMBL" id="KAJ7003083.1"/>
    </source>
</evidence>
<proteinExistence type="predicted"/>
<dbReference type="Proteomes" id="UP001164929">
    <property type="component" value="Chromosome 3"/>
</dbReference>